<organism evidence="6">
    <name type="scientific">Streptomyces sp. NBC_00008</name>
    <dbReference type="NCBI Taxonomy" id="2903610"/>
    <lineage>
        <taxon>Bacteria</taxon>
        <taxon>Bacillati</taxon>
        <taxon>Actinomycetota</taxon>
        <taxon>Actinomycetes</taxon>
        <taxon>Kitasatosporales</taxon>
        <taxon>Streptomycetaceae</taxon>
        <taxon>Streptomyces</taxon>
    </lineage>
</organism>
<dbReference type="EMBL" id="CP108313">
    <property type="protein sequence ID" value="WTW68125.1"/>
    <property type="molecule type" value="Genomic_DNA"/>
</dbReference>
<evidence type="ECO:0000256" key="4">
    <source>
        <dbReference type="PROSITE-ProRule" id="PRU00409"/>
    </source>
</evidence>
<dbReference type="InterPro" id="IPR052032">
    <property type="entry name" value="ATP-dep_AA_Ligase"/>
</dbReference>
<accession>A0AAU2VLL8</accession>
<proteinExistence type="predicted"/>
<name>A0AAU2VLL8_9ACTN</name>
<evidence type="ECO:0000313" key="6">
    <source>
        <dbReference type="EMBL" id="WTW68125.1"/>
    </source>
</evidence>
<dbReference type="Pfam" id="PF18603">
    <property type="entry name" value="LAL_C2"/>
    <property type="match status" value="1"/>
</dbReference>
<keyword evidence="2 4" id="KW-0547">Nucleotide-binding</keyword>
<evidence type="ECO:0000256" key="3">
    <source>
        <dbReference type="ARBA" id="ARBA00022840"/>
    </source>
</evidence>
<dbReference type="GO" id="GO:0005524">
    <property type="term" value="F:ATP binding"/>
    <property type="evidence" value="ECO:0007669"/>
    <property type="project" value="UniProtKB-UniRule"/>
</dbReference>
<dbReference type="Pfam" id="PF13535">
    <property type="entry name" value="ATP-grasp_4"/>
    <property type="match status" value="1"/>
</dbReference>
<dbReference type="InterPro" id="IPR011761">
    <property type="entry name" value="ATP-grasp"/>
</dbReference>
<dbReference type="InterPro" id="IPR040570">
    <property type="entry name" value="LAL_C2"/>
</dbReference>
<gene>
    <name evidence="6" type="ORF">OG398_07520</name>
</gene>
<evidence type="ECO:0000256" key="2">
    <source>
        <dbReference type="ARBA" id="ARBA00022741"/>
    </source>
</evidence>
<dbReference type="SMART" id="SM01209">
    <property type="entry name" value="GARS_A"/>
    <property type="match status" value="1"/>
</dbReference>
<dbReference type="SUPFAM" id="SSF56059">
    <property type="entry name" value="Glutathione synthetase ATP-binding domain-like"/>
    <property type="match status" value="1"/>
</dbReference>
<dbReference type="Gene3D" id="3.40.50.20">
    <property type="match status" value="1"/>
</dbReference>
<dbReference type="GO" id="GO:0016874">
    <property type="term" value="F:ligase activity"/>
    <property type="evidence" value="ECO:0007669"/>
    <property type="project" value="UniProtKB-KW"/>
</dbReference>
<dbReference type="PANTHER" id="PTHR43585">
    <property type="entry name" value="FUMIPYRROLE BIOSYNTHESIS PROTEIN C"/>
    <property type="match status" value="1"/>
</dbReference>
<dbReference type="AlphaFoldDB" id="A0AAU2VLL8"/>
<sequence length="424" mass="44074">MTTDASTAPGLLLVGGAGPAPLGIDVAVAAIEQARSRGLRVHLMGHGPDLAATEEACRLADTVSAVDFEDPGAAVAWAVERKAAGERFDVVFTCRELALPATARIAAALGARGNPPAVIDLVRNKDRCRARLAEAGHPQPASRLCHGVEDAERAVADSSAGPWVVKPRVGGGSEGVRLVTDATQVAQAVAGLPAESGEEFLVEDFVVGDEYSVEGLFHDGEPQVLAITAKEKMPPPYFVEAGHRLPASISAEAAAGIERAVTAALREVGLIFGLFHVELWLTDQGVVLGELHARLGGDYIHRMLAHALDGLEMFGEVYDDALGRLRAPGPRTCRRAGASRYFTPPPGRLAAVEGWREAAAHSAVLAAELNVAPGDMIGTPRDSDGRVGGLTVGAGTAEEAEQLAAALARSVRFTVESGAPRDGT</sequence>
<dbReference type="PROSITE" id="PS50975">
    <property type="entry name" value="ATP_GRASP"/>
    <property type="match status" value="1"/>
</dbReference>
<dbReference type="Gene3D" id="3.30.470.20">
    <property type="entry name" value="ATP-grasp fold, B domain"/>
    <property type="match status" value="1"/>
</dbReference>
<feature type="domain" description="ATP-grasp" evidence="5">
    <location>
        <begin position="129"/>
        <end position="322"/>
    </location>
</feature>
<keyword evidence="1" id="KW-0436">Ligase</keyword>
<dbReference type="PANTHER" id="PTHR43585:SF2">
    <property type="entry name" value="ATP-GRASP ENZYME FSQD"/>
    <property type="match status" value="1"/>
</dbReference>
<keyword evidence="3 4" id="KW-0067">ATP-binding</keyword>
<dbReference type="GO" id="GO:0046872">
    <property type="term" value="F:metal ion binding"/>
    <property type="evidence" value="ECO:0007669"/>
    <property type="project" value="InterPro"/>
</dbReference>
<evidence type="ECO:0000259" key="5">
    <source>
        <dbReference type="PROSITE" id="PS50975"/>
    </source>
</evidence>
<evidence type="ECO:0000256" key="1">
    <source>
        <dbReference type="ARBA" id="ARBA00022598"/>
    </source>
</evidence>
<protein>
    <submittedName>
        <fullName evidence="6">ATP-grasp domain-containing protein</fullName>
    </submittedName>
</protein>
<reference evidence="6" key="1">
    <citation type="submission" date="2022-10" db="EMBL/GenBank/DDBJ databases">
        <title>The complete genomes of actinobacterial strains from the NBC collection.</title>
        <authorList>
            <person name="Joergensen T.S."/>
            <person name="Alvarez Arevalo M."/>
            <person name="Sterndorff E.B."/>
            <person name="Faurdal D."/>
            <person name="Vuksanovic O."/>
            <person name="Mourched A.-S."/>
            <person name="Charusanti P."/>
            <person name="Shaw S."/>
            <person name="Blin K."/>
            <person name="Weber T."/>
        </authorList>
    </citation>
    <scope>NUCLEOTIDE SEQUENCE</scope>
    <source>
        <strain evidence="6">NBC_00008</strain>
    </source>
</reference>